<reference evidence="1" key="1">
    <citation type="journal article" date="2023" name="G3 (Bethesda)">
        <title>Whole genome assemblies of Zophobas morio and Tenebrio molitor.</title>
        <authorList>
            <person name="Kaur S."/>
            <person name="Stinson S.A."/>
            <person name="diCenzo G.C."/>
        </authorList>
    </citation>
    <scope>NUCLEOTIDE SEQUENCE</scope>
    <source>
        <strain evidence="1">QUZm001</strain>
    </source>
</reference>
<evidence type="ECO:0000313" key="1">
    <source>
        <dbReference type="EMBL" id="KAJ3647007.1"/>
    </source>
</evidence>
<keyword evidence="2" id="KW-1185">Reference proteome</keyword>
<dbReference type="Proteomes" id="UP001168821">
    <property type="component" value="Unassembled WGS sequence"/>
</dbReference>
<protein>
    <submittedName>
        <fullName evidence="1">Uncharacterized protein</fullName>
    </submittedName>
</protein>
<organism evidence="1 2">
    <name type="scientific">Zophobas morio</name>
    <dbReference type="NCBI Taxonomy" id="2755281"/>
    <lineage>
        <taxon>Eukaryota</taxon>
        <taxon>Metazoa</taxon>
        <taxon>Ecdysozoa</taxon>
        <taxon>Arthropoda</taxon>
        <taxon>Hexapoda</taxon>
        <taxon>Insecta</taxon>
        <taxon>Pterygota</taxon>
        <taxon>Neoptera</taxon>
        <taxon>Endopterygota</taxon>
        <taxon>Coleoptera</taxon>
        <taxon>Polyphaga</taxon>
        <taxon>Cucujiformia</taxon>
        <taxon>Tenebrionidae</taxon>
        <taxon>Zophobas</taxon>
    </lineage>
</organism>
<gene>
    <name evidence="1" type="ORF">Zmor_024558</name>
</gene>
<accession>A0AA38I3G5</accession>
<evidence type="ECO:0000313" key="2">
    <source>
        <dbReference type="Proteomes" id="UP001168821"/>
    </source>
</evidence>
<name>A0AA38I3G5_9CUCU</name>
<dbReference type="AlphaFoldDB" id="A0AA38I3G5"/>
<dbReference type="EMBL" id="JALNTZ010000007">
    <property type="protein sequence ID" value="KAJ3647007.1"/>
    <property type="molecule type" value="Genomic_DNA"/>
</dbReference>
<proteinExistence type="predicted"/>
<sequence>MTSPSCSLAWGAIQCSICDPRARHGRLPLSQWESDVRTCARKRSGRFRIAVSRLTFAKDNGVMDGGAVFNNGVTRNDVIRRRRHHAAAAFIKAQRIMRLHKI</sequence>
<comment type="caution">
    <text evidence="1">The sequence shown here is derived from an EMBL/GenBank/DDBJ whole genome shotgun (WGS) entry which is preliminary data.</text>
</comment>